<dbReference type="Gene3D" id="1.10.510.10">
    <property type="entry name" value="Transferase(Phosphotransferase) domain 1"/>
    <property type="match status" value="1"/>
</dbReference>
<dbReference type="PROSITE" id="PS50011">
    <property type="entry name" value="PROTEIN_KINASE_DOM"/>
    <property type="match status" value="1"/>
</dbReference>
<feature type="compositionally biased region" description="Low complexity" evidence="11">
    <location>
        <begin position="470"/>
        <end position="490"/>
    </location>
</feature>
<comment type="catalytic activity">
    <reaction evidence="9">
        <text>L-seryl-[protein] + ATP = O-phospho-L-seryl-[protein] + ADP + H(+)</text>
        <dbReference type="Rhea" id="RHEA:17989"/>
        <dbReference type="Rhea" id="RHEA-COMP:9863"/>
        <dbReference type="Rhea" id="RHEA-COMP:11604"/>
        <dbReference type="ChEBI" id="CHEBI:15378"/>
        <dbReference type="ChEBI" id="CHEBI:29999"/>
        <dbReference type="ChEBI" id="CHEBI:30616"/>
        <dbReference type="ChEBI" id="CHEBI:83421"/>
        <dbReference type="ChEBI" id="CHEBI:456216"/>
        <dbReference type="EC" id="2.7.11.1"/>
    </reaction>
</comment>
<evidence type="ECO:0000256" key="7">
    <source>
        <dbReference type="ARBA" id="ARBA00022840"/>
    </source>
</evidence>
<protein>
    <recommendedName>
        <fullName evidence="1">non-specific serine/threonine protein kinase</fullName>
        <ecNumber evidence="1">2.7.11.1</ecNumber>
    </recommendedName>
</protein>
<dbReference type="RefSeq" id="WP_116415716.1">
    <property type="nucleotide sequence ID" value="NZ_NBWZ01000001.1"/>
</dbReference>
<gene>
    <name evidence="14" type="ORF">B7R54_14780</name>
</gene>
<evidence type="ECO:0000313" key="14">
    <source>
        <dbReference type="EMBL" id="RFA10333.1"/>
    </source>
</evidence>
<dbReference type="Gene3D" id="3.30.200.20">
    <property type="entry name" value="Phosphorylase Kinase, domain 1"/>
    <property type="match status" value="1"/>
</dbReference>
<reference evidence="14 15" key="1">
    <citation type="submission" date="2017-04" db="EMBL/GenBank/DDBJ databases">
        <title>Comparative genome analysis of Subtercola boreus.</title>
        <authorList>
            <person name="Cho Y.-J."/>
            <person name="Cho A."/>
            <person name="Kim O.-S."/>
            <person name="Lee J.-I."/>
        </authorList>
    </citation>
    <scope>NUCLEOTIDE SEQUENCE [LARGE SCALE GENOMIC DNA]</scope>
    <source>
        <strain evidence="14 15">K300</strain>
    </source>
</reference>
<dbReference type="PROSITE" id="PS00109">
    <property type="entry name" value="PROTEIN_KINASE_TYR"/>
    <property type="match status" value="1"/>
</dbReference>
<evidence type="ECO:0000256" key="11">
    <source>
        <dbReference type="SAM" id="MobiDB-lite"/>
    </source>
</evidence>
<evidence type="ECO:0000256" key="9">
    <source>
        <dbReference type="ARBA" id="ARBA00048679"/>
    </source>
</evidence>
<dbReference type="PROSITE" id="PS51178">
    <property type="entry name" value="PASTA"/>
    <property type="match status" value="2"/>
</dbReference>
<feature type="region of interest" description="Disordered" evidence="11">
    <location>
        <begin position="631"/>
        <end position="659"/>
    </location>
</feature>
<keyword evidence="2" id="KW-0723">Serine/threonine-protein kinase</keyword>
<name>A0A3E0VLM6_9MICO</name>
<comment type="caution">
    <text evidence="14">The sequence shown here is derived from an EMBL/GenBank/DDBJ whole genome shotgun (WGS) entry which is preliminary data.</text>
</comment>
<keyword evidence="6" id="KW-0418">Kinase</keyword>
<dbReference type="Pfam" id="PF00069">
    <property type="entry name" value="Pkinase"/>
    <property type="match status" value="1"/>
</dbReference>
<dbReference type="PANTHER" id="PTHR43289:SF6">
    <property type="entry name" value="SERINE_THREONINE-PROTEIN KINASE NEKL-3"/>
    <property type="match status" value="1"/>
</dbReference>
<dbReference type="InterPro" id="IPR008266">
    <property type="entry name" value="Tyr_kinase_AS"/>
</dbReference>
<feature type="region of interest" description="Disordered" evidence="11">
    <location>
        <begin position="448"/>
        <end position="492"/>
    </location>
</feature>
<feature type="domain" description="PASTA" evidence="13">
    <location>
        <begin position="498"/>
        <end position="564"/>
    </location>
</feature>
<feature type="domain" description="Protein kinase" evidence="12">
    <location>
        <begin position="13"/>
        <end position="317"/>
    </location>
</feature>
<dbReference type="Gene3D" id="3.30.10.20">
    <property type="match status" value="2"/>
</dbReference>
<feature type="compositionally biased region" description="Polar residues" evidence="11">
    <location>
        <begin position="448"/>
        <end position="463"/>
    </location>
</feature>
<feature type="compositionally biased region" description="Polar residues" evidence="11">
    <location>
        <begin position="631"/>
        <end position="653"/>
    </location>
</feature>
<dbReference type="PROSITE" id="PS00107">
    <property type="entry name" value="PROTEIN_KINASE_ATP"/>
    <property type="match status" value="1"/>
</dbReference>
<dbReference type="SUPFAM" id="SSF56112">
    <property type="entry name" value="Protein kinase-like (PK-like)"/>
    <property type="match status" value="1"/>
</dbReference>
<comment type="catalytic activity">
    <reaction evidence="8">
        <text>L-threonyl-[protein] + ATP = O-phospho-L-threonyl-[protein] + ADP + H(+)</text>
        <dbReference type="Rhea" id="RHEA:46608"/>
        <dbReference type="Rhea" id="RHEA-COMP:11060"/>
        <dbReference type="Rhea" id="RHEA-COMP:11605"/>
        <dbReference type="ChEBI" id="CHEBI:15378"/>
        <dbReference type="ChEBI" id="CHEBI:30013"/>
        <dbReference type="ChEBI" id="CHEBI:30616"/>
        <dbReference type="ChEBI" id="CHEBI:61977"/>
        <dbReference type="ChEBI" id="CHEBI:456216"/>
        <dbReference type="EC" id="2.7.11.1"/>
    </reaction>
</comment>
<dbReference type="EMBL" id="NBWZ01000001">
    <property type="protein sequence ID" value="RFA10333.1"/>
    <property type="molecule type" value="Genomic_DNA"/>
</dbReference>
<dbReference type="CDD" id="cd14014">
    <property type="entry name" value="STKc_PknB_like"/>
    <property type="match status" value="1"/>
</dbReference>
<dbReference type="Pfam" id="PF03793">
    <property type="entry name" value="PASTA"/>
    <property type="match status" value="2"/>
</dbReference>
<dbReference type="InterPro" id="IPR017441">
    <property type="entry name" value="Protein_kinase_ATP_BS"/>
</dbReference>
<evidence type="ECO:0000256" key="4">
    <source>
        <dbReference type="ARBA" id="ARBA00022737"/>
    </source>
</evidence>
<dbReference type="InterPro" id="IPR011009">
    <property type="entry name" value="Kinase-like_dom_sf"/>
</dbReference>
<keyword evidence="3" id="KW-0808">Transferase</keyword>
<evidence type="ECO:0000256" key="8">
    <source>
        <dbReference type="ARBA" id="ARBA00047899"/>
    </source>
</evidence>
<dbReference type="Proteomes" id="UP000256486">
    <property type="component" value="Unassembled WGS sequence"/>
</dbReference>
<feature type="domain" description="PASTA" evidence="13">
    <location>
        <begin position="565"/>
        <end position="629"/>
    </location>
</feature>
<evidence type="ECO:0000256" key="5">
    <source>
        <dbReference type="ARBA" id="ARBA00022741"/>
    </source>
</evidence>
<evidence type="ECO:0000256" key="3">
    <source>
        <dbReference type="ARBA" id="ARBA00022679"/>
    </source>
</evidence>
<dbReference type="OrthoDB" id="9762169at2"/>
<dbReference type="GO" id="GO:0004674">
    <property type="term" value="F:protein serine/threonine kinase activity"/>
    <property type="evidence" value="ECO:0007669"/>
    <property type="project" value="UniProtKB-KW"/>
</dbReference>
<dbReference type="AlphaFoldDB" id="A0A3E0VLM6"/>
<evidence type="ECO:0000259" key="12">
    <source>
        <dbReference type="PROSITE" id="PS50011"/>
    </source>
</evidence>
<proteinExistence type="predicted"/>
<sequence length="659" mass="64569">MDARPTGLVSDRFELADLLGSGGSASVFVALDTATGDRIALKVLHPHLSGSVAAREAFFVEARAVVALRHPNIVGVLDFGVHEGAGEPLAWIALELAPGLTLAEHVERFGALPWRDALAMADRVLRALEAAHAAGVVHRDVSPANVILGPGGDIRLVDFGLADAAGRPTLASDILRTVPEPPTNVLPVASADGADAADAEGAERRSAPVRGAPAPVLGVLGSANYMSPEQAQGLPVDERGDLYQVGALLHFALTAQPPFVRPTVTGVMRAHVSAPPAVPSVLRSGVPRGVDRLVVKALLKDPAQRFASAGAMRAEVVALAARRSPVAGPASPVAAAPSGDSSGRVAAVTVAAPSRAARPAAASPVGAAAGAAATVVGAAAPTALPAAAGAPPTPTALPAATGAPPTPVALSPLPPAGGTSVRGIVVAAVVLTATVVAVAWTLSLGAAPSSTNAAPQPASTSSVDPAAALTSASPGPETSAAPSPTPSAALSPPPVAVAPVTVAVPPVAGVDVSIAQGLITSAGLAVGTISPRDSPLPRGTVLSSAPDVSTAVQAGTRVDLVVASGSNAVPPVAGLTQQDAVSRLQAAGFAVAVTTRTQQGAPAGLALSSDPPESTVLTLGIVVTLTVAVAPQSTSTPVPTAPGSTVPPTTSATPIPRQP</sequence>
<accession>A0A3E0VLM6</accession>
<dbReference type="PANTHER" id="PTHR43289">
    <property type="entry name" value="MITOGEN-ACTIVATED PROTEIN KINASE KINASE KINASE 20-RELATED"/>
    <property type="match status" value="1"/>
</dbReference>
<keyword evidence="5 10" id="KW-0547">Nucleotide-binding</keyword>
<dbReference type="GO" id="GO:0005524">
    <property type="term" value="F:ATP binding"/>
    <property type="evidence" value="ECO:0007669"/>
    <property type="project" value="UniProtKB-UniRule"/>
</dbReference>
<evidence type="ECO:0000313" key="15">
    <source>
        <dbReference type="Proteomes" id="UP000256486"/>
    </source>
</evidence>
<dbReference type="InterPro" id="IPR000719">
    <property type="entry name" value="Prot_kinase_dom"/>
</dbReference>
<dbReference type="EC" id="2.7.11.1" evidence="1"/>
<keyword evidence="15" id="KW-1185">Reference proteome</keyword>
<organism evidence="14 15">
    <name type="scientific">Subtercola boreus</name>
    <dbReference type="NCBI Taxonomy" id="120213"/>
    <lineage>
        <taxon>Bacteria</taxon>
        <taxon>Bacillati</taxon>
        <taxon>Actinomycetota</taxon>
        <taxon>Actinomycetes</taxon>
        <taxon>Micrococcales</taxon>
        <taxon>Microbacteriaceae</taxon>
        <taxon>Subtercola</taxon>
    </lineage>
</organism>
<evidence type="ECO:0000256" key="6">
    <source>
        <dbReference type="ARBA" id="ARBA00022777"/>
    </source>
</evidence>
<keyword evidence="4" id="KW-0677">Repeat</keyword>
<evidence type="ECO:0000256" key="1">
    <source>
        <dbReference type="ARBA" id="ARBA00012513"/>
    </source>
</evidence>
<evidence type="ECO:0000259" key="13">
    <source>
        <dbReference type="PROSITE" id="PS51178"/>
    </source>
</evidence>
<keyword evidence="7 10" id="KW-0067">ATP-binding</keyword>
<evidence type="ECO:0000256" key="2">
    <source>
        <dbReference type="ARBA" id="ARBA00022527"/>
    </source>
</evidence>
<evidence type="ECO:0000256" key="10">
    <source>
        <dbReference type="PROSITE-ProRule" id="PRU10141"/>
    </source>
</evidence>
<feature type="binding site" evidence="10">
    <location>
        <position position="42"/>
    </location>
    <ligand>
        <name>ATP</name>
        <dbReference type="ChEBI" id="CHEBI:30616"/>
    </ligand>
</feature>
<dbReference type="CDD" id="cd06577">
    <property type="entry name" value="PASTA_pknB"/>
    <property type="match status" value="2"/>
</dbReference>
<dbReference type="InterPro" id="IPR005543">
    <property type="entry name" value="PASTA_dom"/>
</dbReference>
<dbReference type="SMART" id="SM00740">
    <property type="entry name" value="PASTA"/>
    <property type="match status" value="2"/>
</dbReference>